<dbReference type="InterPro" id="IPR045174">
    <property type="entry name" value="Dof"/>
</dbReference>
<evidence type="ECO:0000313" key="12">
    <source>
        <dbReference type="EMBL" id="KMZ74464.1"/>
    </source>
</evidence>
<dbReference type="GO" id="GO:0005634">
    <property type="term" value="C:nucleus"/>
    <property type="evidence" value="ECO:0007669"/>
    <property type="project" value="UniProtKB-SubCell"/>
</dbReference>
<dbReference type="PROSITE" id="PS01361">
    <property type="entry name" value="ZF_DOF_1"/>
    <property type="match status" value="1"/>
</dbReference>
<comment type="subcellular location">
    <subcellularLocation>
        <location evidence="8 9">Nucleus</location>
    </subcellularLocation>
</comment>
<sequence length="313" mass="33876">MIYESVPAYLDPSNWNQQQKHQQAGGSSTGGGTSDVPARTEGGSAVRRGSIVDRARQARVPQPETALKCPRCESTNTKFCYYNNYSLSQPRHFCKACRRYWTRGGALRNVPVGGGCRRNKRIKRSSSKSSVSMINQSSTAVTSGFGGAATSNVMDTTQFPFMTSLHPLSEYGLTNIGMNYGGIQTSTTIDPVILEQWKINQQLQQFPFGGDQNQTPTPAGLMYPFDTETTTTMPFGDQPLGKSAASRLISQIASVKREENRHAAGLNLSRLQYLGNNSHSYWGSNNVGGGGDGSTGCWTDLSGFNSSSPGNLL</sequence>
<dbReference type="OrthoDB" id="1927254at2759"/>
<dbReference type="OMA" id="ADNNIMM"/>
<gene>
    <name evidence="12" type="ORF">ZOSMA_128G00200</name>
</gene>
<keyword evidence="1 9" id="KW-0479">Metal-binding</keyword>
<keyword evidence="5 8" id="KW-0238">DNA-binding</keyword>
<dbReference type="AlphaFoldDB" id="A0A0K9PZW2"/>
<reference evidence="13" key="1">
    <citation type="journal article" date="2016" name="Nature">
        <title>The genome of the seagrass Zostera marina reveals angiosperm adaptation to the sea.</title>
        <authorList>
            <person name="Olsen J.L."/>
            <person name="Rouze P."/>
            <person name="Verhelst B."/>
            <person name="Lin Y.-C."/>
            <person name="Bayer T."/>
            <person name="Collen J."/>
            <person name="Dattolo E."/>
            <person name="De Paoli E."/>
            <person name="Dittami S."/>
            <person name="Maumus F."/>
            <person name="Michel G."/>
            <person name="Kersting A."/>
            <person name="Lauritano C."/>
            <person name="Lohaus R."/>
            <person name="Toepel M."/>
            <person name="Tonon T."/>
            <person name="Vanneste K."/>
            <person name="Amirebrahimi M."/>
            <person name="Brakel J."/>
            <person name="Bostroem C."/>
            <person name="Chovatia M."/>
            <person name="Grimwood J."/>
            <person name="Jenkins J.W."/>
            <person name="Jueterbock A."/>
            <person name="Mraz A."/>
            <person name="Stam W.T."/>
            <person name="Tice H."/>
            <person name="Bornberg-Bauer E."/>
            <person name="Green P.J."/>
            <person name="Pearson G.A."/>
            <person name="Procaccini G."/>
            <person name="Duarte C.M."/>
            <person name="Schmutz J."/>
            <person name="Reusch T.B.H."/>
            <person name="Van de Peer Y."/>
        </authorList>
    </citation>
    <scope>NUCLEOTIDE SEQUENCE [LARGE SCALE GENOMIC DNA]</scope>
    <source>
        <strain evidence="13">cv. Finnish</strain>
    </source>
</reference>
<organism evidence="12 13">
    <name type="scientific">Zostera marina</name>
    <name type="common">Eelgrass</name>
    <dbReference type="NCBI Taxonomy" id="29655"/>
    <lineage>
        <taxon>Eukaryota</taxon>
        <taxon>Viridiplantae</taxon>
        <taxon>Streptophyta</taxon>
        <taxon>Embryophyta</taxon>
        <taxon>Tracheophyta</taxon>
        <taxon>Spermatophyta</taxon>
        <taxon>Magnoliopsida</taxon>
        <taxon>Liliopsida</taxon>
        <taxon>Zosteraceae</taxon>
        <taxon>Zostera</taxon>
    </lineage>
</organism>
<dbReference type="Proteomes" id="UP000036987">
    <property type="component" value="Unassembled WGS sequence"/>
</dbReference>
<evidence type="ECO:0000256" key="6">
    <source>
        <dbReference type="ARBA" id="ARBA00023163"/>
    </source>
</evidence>
<keyword evidence="4 9" id="KW-0805">Transcription regulation</keyword>
<dbReference type="InterPro" id="IPR003851">
    <property type="entry name" value="Znf_Dof"/>
</dbReference>
<evidence type="ECO:0000256" key="4">
    <source>
        <dbReference type="ARBA" id="ARBA00023015"/>
    </source>
</evidence>
<evidence type="ECO:0000256" key="10">
    <source>
        <dbReference type="SAM" id="MobiDB-lite"/>
    </source>
</evidence>
<dbReference type="PROSITE" id="PS50884">
    <property type="entry name" value="ZF_DOF_2"/>
    <property type="match status" value="1"/>
</dbReference>
<proteinExistence type="predicted"/>
<dbReference type="EMBL" id="LFYR01000320">
    <property type="protein sequence ID" value="KMZ74464.1"/>
    <property type="molecule type" value="Genomic_DNA"/>
</dbReference>
<evidence type="ECO:0000256" key="3">
    <source>
        <dbReference type="ARBA" id="ARBA00022833"/>
    </source>
</evidence>
<comment type="function">
    <text evidence="9">Transcription factor that binds specifically to a 5'-AA[AG]G-3' consensus core sequence.</text>
</comment>
<keyword evidence="7 8" id="KW-0539">Nucleus</keyword>
<evidence type="ECO:0000256" key="8">
    <source>
        <dbReference type="PROSITE-ProRule" id="PRU00071"/>
    </source>
</evidence>
<feature type="compositionally biased region" description="Polar residues" evidence="10">
    <location>
        <begin position="13"/>
        <end position="24"/>
    </location>
</feature>
<dbReference type="PANTHER" id="PTHR31992">
    <property type="entry name" value="DOF ZINC FINGER PROTEIN DOF1.4-RELATED"/>
    <property type="match status" value="1"/>
</dbReference>
<evidence type="ECO:0000313" key="13">
    <source>
        <dbReference type="Proteomes" id="UP000036987"/>
    </source>
</evidence>
<evidence type="ECO:0000259" key="11">
    <source>
        <dbReference type="PROSITE" id="PS50884"/>
    </source>
</evidence>
<evidence type="ECO:0000256" key="1">
    <source>
        <dbReference type="ARBA" id="ARBA00022723"/>
    </source>
</evidence>
<name>A0A0K9PZW2_ZOSMR</name>
<evidence type="ECO:0000256" key="5">
    <source>
        <dbReference type="ARBA" id="ARBA00023125"/>
    </source>
</evidence>
<keyword evidence="13" id="KW-1185">Reference proteome</keyword>
<keyword evidence="2 8" id="KW-0863">Zinc-finger</keyword>
<dbReference type="Pfam" id="PF02701">
    <property type="entry name" value="Zn_ribbon_Dof"/>
    <property type="match status" value="1"/>
</dbReference>
<evidence type="ECO:0000256" key="9">
    <source>
        <dbReference type="RuleBase" id="RU369094"/>
    </source>
</evidence>
<accession>A0A0K9PZW2</accession>
<keyword evidence="6 9" id="KW-0804">Transcription</keyword>
<dbReference type="PANTHER" id="PTHR31992:SF313">
    <property type="entry name" value="DOF ZINC FINGER PROTEIN DOF5.7"/>
    <property type="match status" value="1"/>
</dbReference>
<evidence type="ECO:0000256" key="2">
    <source>
        <dbReference type="ARBA" id="ARBA00022771"/>
    </source>
</evidence>
<dbReference type="GO" id="GO:0008270">
    <property type="term" value="F:zinc ion binding"/>
    <property type="evidence" value="ECO:0007669"/>
    <property type="project" value="UniProtKB-KW"/>
</dbReference>
<keyword evidence="3 9" id="KW-0862">Zinc</keyword>
<feature type="domain" description="Dof-type" evidence="11">
    <location>
        <begin position="67"/>
        <end position="121"/>
    </location>
</feature>
<comment type="caution">
    <text evidence="12">The sequence shown here is derived from an EMBL/GenBank/DDBJ whole genome shotgun (WGS) entry which is preliminary data.</text>
</comment>
<dbReference type="STRING" id="29655.A0A0K9PZW2"/>
<evidence type="ECO:0000256" key="7">
    <source>
        <dbReference type="ARBA" id="ARBA00023242"/>
    </source>
</evidence>
<protein>
    <recommendedName>
        <fullName evidence="9">Dof zinc finger protein</fullName>
    </recommendedName>
</protein>
<feature type="region of interest" description="Disordered" evidence="10">
    <location>
        <begin position="12"/>
        <end position="59"/>
    </location>
</feature>
<dbReference type="GO" id="GO:0003700">
    <property type="term" value="F:DNA-binding transcription factor activity"/>
    <property type="evidence" value="ECO:0007669"/>
    <property type="project" value="UniProtKB-UniRule"/>
</dbReference>
<dbReference type="GO" id="GO:0003677">
    <property type="term" value="F:DNA binding"/>
    <property type="evidence" value="ECO:0007669"/>
    <property type="project" value="UniProtKB-UniRule"/>
</dbReference>